<reference evidence="2" key="1">
    <citation type="submission" date="2024-01" db="EMBL/GenBank/DDBJ databases">
        <authorList>
            <person name="Webb A."/>
        </authorList>
    </citation>
    <scope>NUCLEOTIDE SEQUENCE</scope>
    <source>
        <strain evidence="2">Pm1</strain>
    </source>
</reference>
<evidence type="ECO:0000313" key="3">
    <source>
        <dbReference type="Proteomes" id="UP001162060"/>
    </source>
</evidence>
<sequence>MLMAPASLAPPTLEADSPIPPFTPPPGLSVRRPVVLPSSWVSSASLLNCDTLTAGIAALYGQLEIHAAVVANYHSLEELCRDQKLQIDRLQMQLQSYVEIAPRLATYG</sequence>
<dbReference type="EMBL" id="CAKLBY020000228">
    <property type="protein sequence ID" value="CAK7937887.1"/>
    <property type="molecule type" value="Genomic_DNA"/>
</dbReference>
<dbReference type="Proteomes" id="UP001162060">
    <property type="component" value="Unassembled WGS sequence"/>
</dbReference>
<name>A0AAV1UV60_9STRA</name>
<protein>
    <submittedName>
        <fullName evidence="2">Uncharacterized protein</fullName>
    </submittedName>
</protein>
<organism evidence="2 3">
    <name type="scientific">Peronospora matthiolae</name>
    <dbReference type="NCBI Taxonomy" id="2874970"/>
    <lineage>
        <taxon>Eukaryota</taxon>
        <taxon>Sar</taxon>
        <taxon>Stramenopiles</taxon>
        <taxon>Oomycota</taxon>
        <taxon>Peronosporomycetes</taxon>
        <taxon>Peronosporales</taxon>
        <taxon>Peronosporaceae</taxon>
        <taxon>Peronospora</taxon>
    </lineage>
</organism>
<accession>A0AAV1UV60</accession>
<dbReference type="AlphaFoldDB" id="A0AAV1UV60"/>
<evidence type="ECO:0000256" key="1">
    <source>
        <dbReference type="SAM" id="MobiDB-lite"/>
    </source>
</evidence>
<feature type="region of interest" description="Disordered" evidence="1">
    <location>
        <begin position="1"/>
        <end position="28"/>
    </location>
</feature>
<comment type="caution">
    <text evidence="2">The sequence shown here is derived from an EMBL/GenBank/DDBJ whole genome shotgun (WGS) entry which is preliminary data.</text>
</comment>
<gene>
    <name evidence="2" type="ORF">PM001_LOCUS23037</name>
</gene>
<proteinExistence type="predicted"/>
<feature type="compositionally biased region" description="Pro residues" evidence="1">
    <location>
        <begin position="18"/>
        <end position="27"/>
    </location>
</feature>
<evidence type="ECO:0000313" key="2">
    <source>
        <dbReference type="EMBL" id="CAK7937887.1"/>
    </source>
</evidence>